<evidence type="ECO:0000313" key="2">
    <source>
        <dbReference type="EMBL" id="PAV91915.1"/>
    </source>
</evidence>
<evidence type="ECO:0000313" key="3">
    <source>
        <dbReference type="Proteomes" id="UP000218231"/>
    </source>
</evidence>
<organism evidence="2 3">
    <name type="scientific">Diploscapter pachys</name>
    <dbReference type="NCBI Taxonomy" id="2018661"/>
    <lineage>
        <taxon>Eukaryota</taxon>
        <taxon>Metazoa</taxon>
        <taxon>Ecdysozoa</taxon>
        <taxon>Nematoda</taxon>
        <taxon>Chromadorea</taxon>
        <taxon>Rhabditida</taxon>
        <taxon>Rhabditina</taxon>
        <taxon>Rhabditomorpha</taxon>
        <taxon>Rhabditoidea</taxon>
        <taxon>Rhabditidae</taxon>
        <taxon>Diploscapter</taxon>
    </lineage>
</organism>
<evidence type="ECO:0000256" key="1">
    <source>
        <dbReference type="SAM" id="MobiDB-lite"/>
    </source>
</evidence>
<reference evidence="2 3" key="1">
    <citation type="journal article" date="2017" name="Curr. Biol.">
        <title>Genome architecture and evolution of a unichromosomal asexual nematode.</title>
        <authorList>
            <person name="Fradin H."/>
            <person name="Zegar C."/>
            <person name="Gutwein M."/>
            <person name="Lucas J."/>
            <person name="Kovtun M."/>
            <person name="Corcoran D."/>
            <person name="Baugh L.R."/>
            <person name="Kiontke K."/>
            <person name="Gunsalus K."/>
            <person name="Fitch D.H."/>
            <person name="Piano F."/>
        </authorList>
    </citation>
    <scope>NUCLEOTIDE SEQUENCE [LARGE SCALE GENOMIC DNA]</scope>
    <source>
        <strain evidence="2">PF1309</strain>
    </source>
</reference>
<gene>
    <name evidence="2" type="ORF">WR25_06216</name>
</gene>
<feature type="compositionally biased region" description="Polar residues" evidence="1">
    <location>
        <begin position="88"/>
        <end position="99"/>
    </location>
</feature>
<keyword evidence="3" id="KW-1185">Reference proteome</keyword>
<accession>A0A2A2M0W2</accession>
<sequence length="545" mass="62628">MSLEAKREYRKWRFLVDRSRMPDFYDFQNNEIKMIIAGMFEKSADLEEFARIIMSIRPVLNNPDAFDKWMKNEEIEFKEPPIQEDMNEVSTSQSSSYDNSAEKRLPQTEGKTPDGEPKPKRAKKDELEVVNDMYQLNPSLLTDPNDSLVSHPDFRLGNIRAAAIECRRIFNKKDKNVTYGVDEMIRKTVVCLMAQLFKHNNTRKYTAAPQRLKKGMTEFPEQVSAKIAAGMIKLIEMRSEDAAKMDSETDVKISEDRWKKLIYDEIEHVLKYSPERDRRKPLFEQISDEDYICKLKLDQKAVNDKWYENASTNYDQDAEMRNVPQQEHAQVMTHSTLAPDNLPQTQASNTTGQIIQPWTSSSFVHRPVPQPMQTSIAPHYTTQPLNTVLNLGVQQFTEQTQLPSTSAQSFQAVAPKETLTHGAAIVANALEKGTAVPVINNKINELAQNGNSLQVGGDNSFDNSHKILFYCPVLTEWRGCASVAYFKGKFYYLGGWDPETRKDTDRVDLLMDGIVKRYIDYQTMNGNGLKLENFQKHERISELHR</sequence>
<dbReference type="Proteomes" id="UP000218231">
    <property type="component" value="Unassembled WGS sequence"/>
</dbReference>
<protein>
    <submittedName>
        <fullName evidence="2">Uncharacterized protein</fullName>
    </submittedName>
</protein>
<dbReference type="EMBL" id="LIAE01006281">
    <property type="protein sequence ID" value="PAV91915.1"/>
    <property type="molecule type" value="Genomic_DNA"/>
</dbReference>
<feature type="compositionally biased region" description="Basic and acidic residues" evidence="1">
    <location>
        <begin position="100"/>
        <end position="125"/>
    </location>
</feature>
<dbReference type="OrthoDB" id="8251006at2759"/>
<comment type="caution">
    <text evidence="2">The sequence shown here is derived from an EMBL/GenBank/DDBJ whole genome shotgun (WGS) entry which is preliminary data.</text>
</comment>
<feature type="region of interest" description="Disordered" evidence="1">
    <location>
        <begin position="77"/>
        <end position="125"/>
    </location>
</feature>
<proteinExistence type="predicted"/>
<name>A0A2A2M0W2_9BILA</name>
<dbReference type="AlphaFoldDB" id="A0A2A2M0W2"/>